<feature type="region of interest" description="Disordered" evidence="1">
    <location>
        <begin position="1"/>
        <end position="43"/>
    </location>
</feature>
<accession>A0A4Y1N249</accession>
<sequence>MALRRDPAAASANEPGPGRAASWRRGARGERQRLPPGTAQRPN</sequence>
<protein>
    <submittedName>
        <fullName evidence="2">Uncharacterized protein</fullName>
    </submittedName>
</protein>
<gene>
    <name evidence="2" type="ORF">RADP37_04635</name>
</gene>
<proteinExistence type="predicted"/>
<reference evidence="2" key="1">
    <citation type="submission" date="2017-12" db="EMBL/GenBank/DDBJ databases">
        <authorList>
            <person name="Martens C."/>
            <person name="Dahlstrom E."/>
            <person name="Barbian K."/>
            <person name="Sykora L."/>
            <person name="Ricklefs S."/>
            <person name="Bruno D."/>
            <person name="Anzick I."/>
            <person name="Myles I."/>
            <person name="Datta S.K."/>
        </authorList>
    </citation>
    <scope>NUCLEOTIDE SEQUENCE</scope>
    <source>
        <strain evidence="2">AD2</strain>
    </source>
</reference>
<dbReference type="AlphaFoldDB" id="A0A4Y1N249"/>
<evidence type="ECO:0000256" key="1">
    <source>
        <dbReference type="SAM" id="MobiDB-lite"/>
    </source>
</evidence>
<organism evidence="2">
    <name type="scientific">Roseomonas mucosa</name>
    <dbReference type="NCBI Taxonomy" id="207340"/>
    <lineage>
        <taxon>Bacteria</taxon>
        <taxon>Pseudomonadati</taxon>
        <taxon>Pseudomonadota</taxon>
        <taxon>Alphaproteobacteria</taxon>
        <taxon>Acetobacterales</taxon>
        <taxon>Roseomonadaceae</taxon>
        <taxon>Roseomonas</taxon>
    </lineage>
</organism>
<evidence type="ECO:0000313" key="2">
    <source>
        <dbReference type="EMBL" id="AWV24251.1"/>
    </source>
</evidence>
<dbReference type="EMBL" id="CP025189">
    <property type="protein sequence ID" value="AWV24251.1"/>
    <property type="molecule type" value="Genomic_DNA"/>
</dbReference>
<name>A0A4Y1N249_9PROT</name>